<feature type="region of interest" description="Disordered" evidence="1">
    <location>
        <begin position="185"/>
        <end position="236"/>
    </location>
</feature>
<feature type="compositionally biased region" description="Pro residues" evidence="1">
    <location>
        <begin position="196"/>
        <end position="228"/>
    </location>
</feature>
<name>A0A6L2MMP7_TANCI</name>
<dbReference type="AlphaFoldDB" id="A0A6L2MMP7"/>
<proteinExistence type="predicted"/>
<evidence type="ECO:0000256" key="1">
    <source>
        <dbReference type="SAM" id="MobiDB-lite"/>
    </source>
</evidence>
<comment type="caution">
    <text evidence="2">The sequence shown here is derived from an EMBL/GenBank/DDBJ whole genome shotgun (WGS) entry which is preliminary data.</text>
</comment>
<reference evidence="2" key="1">
    <citation type="journal article" date="2019" name="Sci. Rep.">
        <title>Draft genome of Tanacetum cinerariifolium, the natural source of mosquito coil.</title>
        <authorList>
            <person name="Yamashiro T."/>
            <person name="Shiraishi A."/>
            <person name="Satake H."/>
            <person name="Nakayama K."/>
        </authorList>
    </citation>
    <scope>NUCLEOTIDE SEQUENCE</scope>
</reference>
<evidence type="ECO:0000313" key="2">
    <source>
        <dbReference type="EMBL" id="GEU75301.1"/>
    </source>
</evidence>
<organism evidence="2">
    <name type="scientific">Tanacetum cinerariifolium</name>
    <name type="common">Dalmatian daisy</name>
    <name type="synonym">Chrysanthemum cinerariifolium</name>
    <dbReference type="NCBI Taxonomy" id="118510"/>
    <lineage>
        <taxon>Eukaryota</taxon>
        <taxon>Viridiplantae</taxon>
        <taxon>Streptophyta</taxon>
        <taxon>Embryophyta</taxon>
        <taxon>Tracheophyta</taxon>
        <taxon>Spermatophyta</taxon>
        <taxon>Magnoliopsida</taxon>
        <taxon>eudicotyledons</taxon>
        <taxon>Gunneridae</taxon>
        <taxon>Pentapetalae</taxon>
        <taxon>asterids</taxon>
        <taxon>campanulids</taxon>
        <taxon>Asterales</taxon>
        <taxon>Asteraceae</taxon>
        <taxon>Asteroideae</taxon>
        <taxon>Anthemideae</taxon>
        <taxon>Anthemidinae</taxon>
        <taxon>Tanacetum</taxon>
    </lineage>
</organism>
<sequence>MAPLTFADTHNMVAFLSKSDASEGFDQIMDFLNAHTIQYALVVNPTIYVSCIKQFWATATIKKVNDVVQLRALIDGKKVVVSEDVIRRDLYLDDADGVECFPNEEIFAELARMGYEKPPPKLTFYKAFFSTQWKFLIHTLIWCISAKRTAWNEFSCSMASAVICLATGVETPLFASMLVQPQPQAVEEEEVKMPIDPTPPSPTTAPSPPPQDPTPTPHATPYASPPQEQPTATSESSMSLLNTLMETCAILSPKVVELEQDKHIQALEILKLKKRVKKLEKKKRLKHSGLKRLRKVGTSQRVESSADIVVGAQEDASKQGGKIEAMDADKDITLVDVEKDEEVVTMDVEPQGRIDQEEVSTTTKDVIAAEPTVFDDEEENINWNAIAEQIQERHLDNIRKYQSLKKKPFSIAQARKNMIIYLKNMAGYKMEHFRGMTYDKVRPIFKREYKKVQTLFKPDKDVEEPKKKRVAEETLLQESFKKLKAIEVSASESTQETPSNDPKEMSKEDVHNMLEIIPVSEFKVEALQAYQSFEDMLKGFDREDLVALWSLVKEKFSSVVPSVDKQKALWVELKRLFKPDADDVLWKLQRHDMFMLTEKDYPLSNVVMTLMLSAKLQVEEDNEMARDLVMKIFMKANKPKSKSLDTSSK</sequence>
<protein>
    <recommendedName>
        <fullName evidence="3">Xylulose kinase-1</fullName>
    </recommendedName>
</protein>
<gene>
    <name evidence="2" type="ORF">Tci_047279</name>
</gene>
<accession>A0A6L2MMP7</accession>
<evidence type="ECO:0008006" key="3">
    <source>
        <dbReference type="Google" id="ProtNLM"/>
    </source>
</evidence>
<dbReference type="EMBL" id="BKCJ010007056">
    <property type="protein sequence ID" value="GEU75301.1"/>
    <property type="molecule type" value="Genomic_DNA"/>
</dbReference>